<proteinExistence type="predicted"/>
<keyword evidence="3" id="KW-1185">Reference proteome</keyword>
<dbReference type="STRING" id="655353.SAMN04488056_1331"/>
<sequence length="175" mass="20208">MVIKTRGNGLVFVDQGTGVHDKASNVDRSFSKAELEKRFGPYVAIDNNRIGLNTDKDRTYKREPLDPSLKKHRAWKRFRKQKKHRRWRKFLESFAGENAEVREALAIQEAYLSIFFGGKEPKTKERVQRPKSRVANENGAAKTINMRDYFGLAGHSQDLFLAVQNFVTRHVETIS</sequence>
<evidence type="ECO:0000313" key="3">
    <source>
        <dbReference type="Proteomes" id="UP000199236"/>
    </source>
</evidence>
<accession>A0A1I5NII6</accession>
<dbReference type="EMBL" id="FOVR01000033">
    <property type="protein sequence ID" value="SFP21645.1"/>
    <property type="molecule type" value="Genomic_DNA"/>
</dbReference>
<gene>
    <name evidence="2" type="ORF">SAMN04488056_1331</name>
</gene>
<protein>
    <recommendedName>
        <fullName evidence="1">TraI-like middle domain-containing protein</fullName>
    </recommendedName>
</protein>
<evidence type="ECO:0000313" key="2">
    <source>
        <dbReference type="EMBL" id="SFP21645.1"/>
    </source>
</evidence>
<dbReference type="InterPro" id="IPR054462">
    <property type="entry name" value="TraI_M"/>
</dbReference>
<dbReference type="Proteomes" id="UP000199236">
    <property type="component" value="Unassembled WGS sequence"/>
</dbReference>
<feature type="domain" description="TraI-like middle" evidence="1">
    <location>
        <begin position="2"/>
        <end position="44"/>
    </location>
</feature>
<evidence type="ECO:0000259" key="1">
    <source>
        <dbReference type="Pfam" id="PF22863"/>
    </source>
</evidence>
<dbReference type="Pfam" id="PF22863">
    <property type="entry name" value="TraI_middle"/>
    <property type="match status" value="1"/>
</dbReference>
<organism evidence="2 3">
    <name type="scientific">Cohaesibacter marisflavi</name>
    <dbReference type="NCBI Taxonomy" id="655353"/>
    <lineage>
        <taxon>Bacteria</taxon>
        <taxon>Pseudomonadati</taxon>
        <taxon>Pseudomonadota</taxon>
        <taxon>Alphaproteobacteria</taxon>
        <taxon>Hyphomicrobiales</taxon>
        <taxon>Cohaesibacteraceae</taxon>
    </lineage>
</organism>
<dbReference type="AlphaFoldDB" id="A0A1I5NII6"/>
<reference evidence="2 3" key="1">
    <citation type="submission" date="2016-10" db="EMBL/GenBank/DDBJ databases">
        <authorList>
            <person name="de Groot N.N."/>
        </authorList>
    </citation>
    <scope>NUCLEOTIDE SEQUENCE [LARGE SCALE GENOMIC DNA]</scope>
    <source>
        <strain evidence="2 3">CGMCC 1.9157</strain>
    </source>
</reference>
<name>A0A1I5NII6_9HYPH</name>
<dbReference type="OrthoDB" id="279005at2"/>